<evidence type="ECO:0000313" key="1">
    <source>
        <dbReference type="EMBL" id="OTG38478.1"/>
    </source>
</evidence>
<dbReference type="EMBL" id="CM007890">
    <property type="protein sequence ID" value="OTG38478.1"/>
    <property type="molecule type" value="Genomic_DNA"/>
</dbReference>
<proteinExistence type="predicted"/>
<dbReference type="InParanoid" id="A0A251VSE3"/>
<dbReference type="Proteomes" id="UP000215914">
    <property type="component" value="Chromosome 1"/>
</dbReference>
<reference evidence="2" key="1">
    <citation type="journal article" date="2017" name="Nature">
        <title>The sunflower genome provides insights into oil metabolism, flowering and Asterid evolution.</title>
        <authorList>
            <person name="Badouin H."/>
            <person name="Gouzy J."/>
            <person name="Grassa C.J."/>
            <person name="Murat F."/>
            <person name="Staton S.E."/>
            <person name="Cottret L."/>
            <person name="Lelandais-Briere C."/>
            <person name="Owens G.L."/>
            <person name="Carrere S."/>
            <person name="Mayjonade B."/>
            <person name="Legrand L."/>
            <person name="Gill N."/>
            <person name="Kane N.C."/>
            <person name="Bowers J.E."/>
            <person name="Hubner S."/>
            <person name="Bellec A."/>
            <person name="Berard A."/>
            <person name="Berges H."/>
            <person name="Blanchet N."/>
            <person name="Boniface M.C."/>
            <person name="Brunel D."/>
            <person name="Catrice O."/>
            <person name="Chaidir N."/>
            <person name="Claudel C."/>
            <person name="Donnadieu C."/>
            <person name="Faraut T."/>
            <person name="Fievet G."/>
            <person name="Helmstetter N."/>
            <person name="King M."/>
            <person name="Knapp S.J."/>
            <person name="Lai Z."/>
            <person name="Le Paslier M.C."/>
            <person name="Lippi Y."/>
            <person name="Lorenzon L."/>
            <person name="Mandel J.R."/>
            <person name="Marage G."/>
            <person name="Marchand G."/>
            <person name="Marquand E."/>
            <person name="Bret-Mestries E."/>
            <person name="Morien E."/>
            <person name="Nambeesan S."/>
            <person name="Nguyen T."/>
            <person name="Pegot-Espagnet P."/>
            <person name="Pouilly N."/>
            <person name="Raftis F."/>
            <person name="Sallet E."/>
            <person name="Schiex T."/>
            <person name="Thomas J."/>
            <person name="Vandecasteele C."/>
            <person name="Vares D."/>
            <person name="Vear F."/>
            <person name="Vautrin S."/>
            <person name="Crespi M."/>
            <person name="Mangin B."/>
            <person name="Burke J.M."/>
            <person name="Salse J."/>
            <person name="Munos S."/>
            <person name="Vincourt P."/>
            <person name="Rieseberg L.H."/>
            <person name="Langlade N.B."/>
        </authorList>
    </citation>
    <scope>NUCLEOTIDE SEQUENCE [LARGE SCALE GENOMIC DNA]</scope>
    <source>
        <strain evidence="2">cv. SF193</strain>
    </source>
</reference>
<name>A0A251VSE3_HELAN</name>
<gene>
    <name evidence="1" type="ORF">HannXRQ_Chr01g0030151</name>
</gene>
<dbReference type="AlphaFoldDB" id="A0A251VSE3"/>
<evidence type="ECO:0000313" key="2">
    <source>
        <dbReference type="Proteomes" id="UP000215914"/>
    </source>
</evidence>
<accession>A0A251VSE3</accession>
<protein>
    <submittedName>
        <fullName evidence="1">Uncharacterized protein</fullName>
    </submittedName>
</protein>
<organism evidence="1 2">
    <name type="scientific">Helianthus annuus</name>
    <name type="common">Common sunflower</name>
    <dbReference type="NCBI Taxonomy" id="4232"/>
    <lineage>
        <taxon>Eukaryota</taxon>
        <taxon>Viridiplantae</taxon>
        <taxon>Streptophyta</taxon>
        <taxon>Embryophyta</taxon>
        <taxon>Tracheophyta</taxon>
        <taxon>Spermatophyta</taxon>
        <taxon>Magnoliopsida</taxon>
        <taxon>eudicotyledons</taxon>
        <taxon>Gunneridae</taxon>
        <taxon>Pentapetalae</taxon>
        <taxon>asterids</taxon>
        <taxon>campanulids</taxon>
        <taxon>Asterales</taxon>
        <taxon>Asteraceae</taxon>
        <taxon>Asteroideae</taxon>
        <taxon>Heliantheae alliance</taxon>
        <taxon>Heliantheae</taxon>
        <taxon>Helianthus</taxon>
    </lineage>
</organism>
<keyword evidence="2" id="KW-1185">Reference proteome</keyword>
<sequence>MELRHGMILKFSTIVTTYPPNLQLIQILNLNDQVFDNAKGFTLVCHERNPRKS</sequence>